<dbReference type="Proteomes" id="UP000295008">
    <property type="component" value="Unassembled WGS sequence"/>
</dbReference>
<dbReference type="EMBL" id="SLUN01000002">
    <property type="protein sequence ID" value="TCL76514.1"/>
    <property type="molecule type" value="Genomic_DNA"/>
</dbReference>
<dbReference type="Gene3D" id="3.30.1340.10">
    <property type="entry name" value="HPr-like"/>
    <property type="match status" value="1"/>
</dbReference>
<dbReference type="PROSITE" id="PS00369">
    <property type="entry name" value="PTS_HPR_HIS"/>
    <property type="match status" value="1"/>
</dbReference>
<comment type="subcellular location">
    <subcellularLocation>
        <location evidence="2">Cytoplasm</location>
    </subcellularLocation>
</comment>
<dbReference type="NCBIfam" id="TIGR01003">
    <property type="entry name" value="PTS_HPr_family"/>
    <property type="match status" value="1"/>
</dbReference>
<dbReference type="InterPro" id="IPR000032">
    <property type="entry name" value="HPr-like"/>
</dbReference>
<dbReference type="InterPro" id="IPR001020">
    <property type="entry name" value="PTS_HPr_His_P_site"/>
</dbReference>
<dbReference type="InterPro" id="IPR050399">
    <property type="entry name" value="HPr"/>
</dbReference>
<comment type="caution">
    <text evidence="7">The sequence shown here is derived from an EMBL/GenBank/DDBJ whole genome shotgun (WGS) entry which is preliminary data.</text>
</comment>
<dbReference type="AlphaFoldDB" id="A0A4R1SB82"/>
<dbReference type="OrthoDB" id="9809047at2"/>
<comment type="function">
    <text evidence="1">General (non sugar-specific) component of the phosphoenolpyruvate-dependent sugar phosphotransferase system (sugar PTS). This major carbohydrate active-transport system catalyzes the phosphorylation of incoming sugar substrates concomitantly with their translocation across the cell membrane. The phosphoryl group from phosphoenolpyruvate (PEP) is transferred to the phosphoryl carrier protein HPr by enzyme I. Phospho-HPr then transfers it to the PTS EIIA domain.</text>
</comment>
<accession>A0A4R1SB82</accession>
<protein>
    <recommendedName>
        <fullName evidence="3">Phosphocarrier protein HPr</fullName>
    </recommendedName>
</protein>
<evidence type="ECO:0000256" key="1">
    <source>
        <dbReference type="ARBA" id="ARBA00003681"/>
    </source>
</evidence>
<dbReference type="CDD" id="cd00367">
    <property type="entry name" value="PTS-HPr_like"/>
    <property type="match status" value="1"/>
</dbReference>
<evidence type="ECO:0000256" key="2">
    <source>
        <dbReference type="ARBA" id="ARBA00004496"/>
    </source>
</evidence>
<evidence type="ECO:0000313" key="7">
    <source>
        <dbReference type="EMBL" id="TCL76514.1"/>
    </source>
</evidence>
<dbReference type="InterPro" id="IPR035895">
    <property type="entry name" value="HPr-like_sf"/>
</dbReference>
<reference evidence="7 8" key="1">
    <citation type="submission" date="2019-03" db="EMBL/GenBank/DDBJ databases">
        <title>Genomic Encyclopedia of Type Strains, Phase IV (KMG-IV): sequencing the most valuable type-strain genomes for metagenomic binning, comparative biology and taxonomic classification.</title>
        <authorList>
            <person name="Goeker M."/>
        </authorList>
    </citation>
    <scope>NUCLEOTIDE SEQUENCE [LARGE SCALE GENOMIC DNA]</scope>
    <source>
        <strain evidence="7 8">LX-B</strain>
    </source>
</reference>
<dbReference type="PROSITE" id="PS51350">
    <property type="entry name" value="PTS_HPR_DOM"/>
    <property type="match status" value="1"/>
</dbReference>
<evidence type="ECO:0000313" key="8">
    <source>
        <dbReference type="Proteomes" id="UP000295008"/>
    </source>
</evidence>
<gene>
    <name evidence="7" type="ORF">EDC14_1002273</name>
</gene>
<keyword evidence="8" id="KW-1185">Reference proteome</keyword>
<name>A0A4R1SB82_HYDET</name>
<keyword evidence="5" id="KW-0598">Phosphotransferase system</keyword>
<dbReference type="SUPFAM" id="SSF55594">
    <property type="entry name" value="HPr-like"/>
    <property type="match status" value="1"/>
</dbReference>
<dbReference type="PROSITE" id="PS00589">
    <property type="entry name" value="PTS_HPR_SER"/>
    <property type="match status" value="1"/>
</dbReference>
<evidence type="ECO:0000256" key="5">
    <source>
        <dbReference type="ARBA" id="ARBA00022683"/>
    </source>
</evidence>
<dbReference type="InterPro" id="IPR002114">
    <property type="entry name" value="PTS_HPr_Ser_P_site"/>
</dbReference>
<dbReference type="PANTHER" id="PTHR33705:SF2">
    <property type="entry name" value="PHOSPHOCARRIER PROTEIN NPR"/>
    <property type="match status" value="1"/>
</dbReference>
<proteinExistence type="predicted"/>
<evidence type="ECO:0000256" key="3">
    <source>
        <dbReference type="ARBA" id="ARBA00020422"/>
    </source>
</evidence>
<feature type="domain" description="HPr" evidence="6">
    <location>
        <begin position="1"/>
        <end position="85"/>
    </location>
</feature>
<dbReference type="PRINTS" id="PR00107">
    <property type="entry name" value="PHOSPHOCPHPR"/>
</dbReference>
<dbReference type="GO" id="GO:0009401">
    <property type="term" value="P:phosphoenolpyruvate-dependent sugar phosphotransferase system"/>
    <property type="evidence" value="ECO:0007669"/>
    <property type="project" value="UniProtKB-KW"/>
</dbReference>
<sequence>MVQVQVELKNESGLHARPASLFVKKAAQYQSEIQVLKAGKPFNGKSLLSVLAMGAYCGDQITIQAKGSDEGEAVADLQRFIENEL</sequence>
<keyword evidence="4" id="KW-0963">Cytoplasm</keyword>
<evidence type="ECO:0000259" key="6">
    <source>
        <dbReference type="PROSITE" id="PS51350"/>
    </source>
</evidence>
<dbReference type="RefSeq" id="WP_132012685.1">
    <property type="nucleotide sequence ID" value="NZ_SLUN01000002.1"/>
</dbReference>
<evidence type="ECO:0000256" key="4">
    <source>
        <dbReference type="ARBA" id="ARBA00022490"/>
    </source>
</evidence>
<dbReference type="Pfam" id="PF00381">
    <property type="entry name" value="PTS-HPr"/>
    <property type="match status" value="1"/>
</dbReference>
<dbReference type="GO" id="GO:0005737">
    <property type="term" value="C:cytoplasm"/>
    <property type="evidence" value="ECO:0007669"/>
    <property type="project" value="UniProtKB-SubCell"/>
</dbReference>
<organism evidence="7 8">
    <name type="scientific">Hydrogenispora ethanolica</name>
    <dbReference type="NCBI Taxonomy" id="1082276"/>
    <lineage>
        <taxon>Bacteria</taxon>
        <taxon>Bacillati</taxon>
        <taxon>Bacillota</taxon>
        <taxon>Hydrogenispora</taxon>
    </lineage>
</organism>
<dbReference type="PANTHER" id="PTHR33705">
    <property type="entry name" value="PHOSPHOCARRIER PROTEIN HPR"/>
    <property type="match status" value="1"/>
</dbReference>